<reference evidence="2" key="1">
    <citation type="journal article" date="2019" name="G3 (Bethesda)">
        <title>Genome Assemblies of Two Rare Opportunistic Yeast Pathogens: Diutina rugosa (syn. Candida rugosa) and Trichomonascus ciferrii (syn. Candida ciferrii).</title>
        <authorList>
            <person name="Mixao V."/>
            <person name="Saus E."/>
            <person name="Hansen A.P."/>
            <person name="Lass-Florl C."/>
            <person name="Gabaldon T."/>
        </authorList>
    </citation>
    <scope>NUCLEOTIDE SEQUENCE</scope>
    <source>
        <strain evidence="2">CBS 4856</strain>
    </source>
</reference>
<gene>
    <name evidence="2" type="ORF">TRICI_003426</name>
</gene>
<keyword evidence="3" id="KW-1185">Reference proteome</keyword>
<evidence type="ECO:0000256" key="1">
    <source>
        <dbReference type="SAM" id="SignalP"/>
    </source>
</evidence>
<proteinExistence type="predicted"/>
<dbReference type="Proteomes" id="UP000761534">
    <property type="component" value="Unassembled WGS sequence"/>
</dbReference>
<feature type="chain" id="PRO_5024952864" evidence="1">
    <location>
        <begin position="19"/>
        <end position="180"/>
    </location>
</feature>
<organism evidence="2 3">
    <name type="scientific">Trichomonascus ciferrii</name>
    <dbReference type="NCBI Taxonomy" id="44093"/>
    <lineage>
        <taxon>Eukaryota</taxon>
        <taxon>Fungi</taxon>
        <taxon>Dikarya</taxon>
        <taxon>Ascomycota</taxon>
        <taxon>Saccharomycotina</taxon>
        <taxon>Dipodascomycetes</taxon>
        <taxon>Dipodascales</taxon>
        <taxon>Trichomonascaceae</taxon>
        <taxon>Trichomonascus</taxon>
        <taxon>Trichomonascus ciferrii complex</taxon>
    </lineage>
</organism>
<sequence length="180" mass="20366">MKLFTLVSALLLSLVAEAAPTAEEPERFMLSAVSVFNETLNDTLLTSFWQSQGIEFTYFADLVWPIIFTLNGSVLAVSDSQTGGVEQAAQLYKYSDEFTVLAIGYQPPDGSDEWQKGYGFFHDLLTFHHNFWNWYACFNIGTTPSESSPVVAYFDNFHDVDWSKCTPVFIKKFPMQTPQP</sequence>
<name>A0A642V3U3_9ASCO</name>
<evidence type="ECO:0000313" key="3">
    <source>
        <dbReference type="Proteomes" id="UP000761534"/>
    </source>
</evidence>
<dbReference type="AlphaFoldDB" id="A0A642V3U3"/>
<feature type="signal peptide" evidence="1">
    <location>
        <begin position="1"/>
        <end position="18"/>
    </location>
</feature>
<accession>A0A642V3U3</accession>
<keyword evidence="1" id="KW-0732">Signal</keyword>
<dbReference type="VEuPathDB" id="FungiDB:TRICI_003426"/>
<comment type="caution">
    <text evidence="2">The sequence shown here is derived from an EMBL/GenBank/DDBJ whole genome shotgun (WGS) entry which is preliminary data.</text>
</comment>
<evidence type="ECO:0000313" key="2">
    <source>
        <dbReference type="EMBL" id="KAA8912653.1"/>
    </source>
</evidence>
<protein>
    <submittedName>
        <fullName evidence="2">Uncharacterized protein</fullName>
    </submittedName>
</protein>
<dbReference type="EMBL" id="SWFS01000251">
    <property type="protein sequence ID" value="KAA8912653.1"/>
    <property type="molecule type" value="Genomic_DNA"/>
</dbReference>